<dbReference type="EMBL" id="CYZU01000009">
    <property type="protein sequence ID" value="CUO13221.1"/>
    <property type="molecule type" value="Genomic_DNA"/>
</dbReference>
<feature type="domain" description="AAA" evidence="1">
    <location>
        <begin position="6"/>
        <end position="195"/>
    </location>
</feature>
<dbReference type="SUPFAM" id="SSF52540">
    <property type="entry name" value="P-loop containing nucleoside triphosphate hydrolases"/>
    <property type="match status" value="1"/>
</dbReference>
<dbReference type="OrthoDB" id="9815116at2"/>
<evidence type="ECO:0000259" key="1">
    <source>
        <dbReference type="Pfam" id="PF13614"/>
    </source>
</evidence>
<organism evidence="2 3">
    <name type="scientific">Faecalicatena contorta</name>
    <dbReference type="NCBI Taxonomy" id="39482"/>
    <lineage>
        <taxon>Bacteria</taxon>
        <taxon>Bacillati</taxon>
        <taxon>Bacillota</taxon>
        <taxon>Clostridia</taxon>
        <taxon>Lachnospirales</taxon>
        <taxon>Lachnospiraceae</taxon>
        <taxon>Faecalicatena</taxon>
    </lineage>
</organism>
<dbReference type="Proteomes" id="UP000095544">
    <property type="component" value="Unassembled WGS sequence"/>
</dbReference>
<dbReference type="InterPro" id="IPR050678">
    <property type="entry name" value="DNA_Partitioning_ATPase"/>
</dbReference>
<dbReference type="PANTHER" id="PTHR13696">
    <property type="entry name" value="P-LOOP CONTAINING NUCLEOSIDE TRIPHOSPHATE HYDROLASE"/>
    <property type="match status" value="1"/>
</dbReference>
<gene>
    <name evidence="2" type="primary">soj_2</name>
    <name evidence="2" type="ORF">ERS852491_01379</name>
</gene>
<dbReference type="PANTHER" id="PTHR13696:SF52">
    <property type="entry name" value="PARA FAMILY PROTEIN CT_582"/>
    <property type="match status" value="1"/>
</dbReference>
<reference evidence="2 3" key="1">
    <citation type="submission" date="2015-09" db="EMBL/GenBank/DDBJ databases">
        <authorList>
            <consortium name="Pathogen Informatics"/>
        </authorList>
    </citation>
    <scope>NUCLEOTIDE SEQUENCE [LARGE SCALE GENOMIC DNA]</scope>
    <source>
        <strain evidence="2 3">2789STDY5834876</strain>
    </source>
</reference>
<evidence type="ECO:0000313" key="2">
    <source>
        <dbReference type="EMBL" id="CUO13221.1"/>
    </source>
</evidence>
<sequence length="280" mass="32053">MESQGKVISFINMKGGVGKTTLCIGIGEYLANYCEKKILFIDLDPQFNTTQSLVNEFDMEDEYLNDYSEGKGNRTIMRLFETQTTLARKIDLPLPSEVIVRLNDNMDLLPGTIDLILVESDKDGTKARKVNRFIQENDLRNAYDFIFIDCPPTISVYTDAALIASDFYLVPNRIDRYSILGIKLLKQVIDRLDDNEDIGIKPLGIVYTMVKDLTQKTLQLKDTFERDEIVREIGMFSNMASYVNDLLVGLQGNISSKYKKSREDVKIICKEFLERVESYD</sequence>
<dbReference type="CDD" id="cd02042">
    <property type="entry name" value="ParAB_family"/>
    <property type="match status" value="1"/>
</dbReference>
<dbReference type="Pfam" id="PF13614">
    <property type="entry name" value="AAA_31"/>
    <property type="match status" value="1"/>
</dbReference>
<proteinExistence type="predicted"/>
<protein>
    <submittedName>
        <fullName evidence="2">Sporulation initiation inhibitor protein soj</fullName>
    </submittedName>
</protein>
<dbReference type="RefSeq" id="WP_055152176.1">
    <property type="nucleotide sequence ID" value="NZ_CYZU01000009.1"/>
</dbReference>
<name>A0A174CI14_9FIRM</name>
<dbReference type="InterPro" id="IPR025669">
    <property type="entry name" value="AAA_dom"/>
</dbReference>
<dbReference type="AlphaFoldDB" id="A0A174CI14"/>
<dbReference type="InterPro" id="IPR027417">
    <property type="entry name" value="P-loop_NTPase"/>
</dbReference>
<accession>A0A174CI14</accession>
<evidence type="ECO:0000313" key="3">
    <source>
        <dbReference type="Proteomes" id="UP000095544"/>
    </source>
</evidence>
<dbReference type="STRING" id="39482.ERS852491_01379"/>
<dbReference type="Gene3D" id="3.40.50.300">
    <property type="entry name" value="P-loop containing nucleotide triphosphate hydrolases"/>
    <property type="match status" value="1"/>
</dbReference>